<dbReference type="PANTHER" id="PTHR48107">
    <property type="entry name" value="NADPH-DEPENDENT ALDEHYDE REDUCTASE-LIKE PROTEIN, CHLOROPLASTIC-RELATED"/>
    <property type="match status" value="1"/>
</dbReference>
<dbReference type="PANTHER" id="PTHR48107:SF26">
    <property type="entry name" value="OXIDOREDUCTASE, SHORT-CHAIN DEHYDROGENASE_REDUCTASE FAMILY (AFU_ORTHOLOGUE AFUA_4G05870)"/>
    <property type="match status" value="1"/>
</dbReference>
<dbReference type="InterPro" id="IPR036291">
    <property type="entry name" value="NAD(P)-bd_dom_sf"/>
</dbReference>
<dbReference type="PRINTS" id="PR00080">
    <property type="entry name" value="SDRFAMILY"/>
</dbReference>
<dbReference type="AlphaFoldDB" id="A0A5N6TER6"/>
<dbReference type="PRINTS" id="PR00081">
    <property type="entry name" value="GDHRDH"/>
</dbReference>
<reference evidence="3 4" key="1">
    <citation type="submission" date="2019-04" db="EMBL/GenBank/DDBJ databases">
        <title>Friends and foes A comparative genomics study of 23 Aspergillus species from section Flavi.</title>
        <authorList>
            <consortium name="DOE Joint Genome Institute"/>
            <person name="Kjaerbolling I."/>
            <person name="Vesth T."/>
            <person name="Frisvad J.C."/>
            <person name="Nybo J.L."/>
            <person name="Theobald S."/>
            <person name="Kildgaard S."/>
            <person name="Isbrandt T."/>
            <person name="Kuo A."/>
            <person name="Sato A."/>
            <person name="Lyhne E.K."/>
            <person name="Kogle M.E."/>
            <person name="Wiebenga A."/>
            <person name="Kun R.S."/>
            <person name="Lubbers R.J."/>
            <person name="Makela M.R."/>
            <person name="Barry K."/>
            <person name="Chovatia M."/>
            <person name="Clum A."/>
            <person name="Daum C."/>
            <person name="Haridas S."/>
            <person name="He G."/>
            <person name="LaButti K."/>
            <person name="Lipzen A."/>
            <person name="Mondo S."/>
            <person name="Riley R."/>
            <person name="Salamov A."/>
            <person name="Simmons B.A."/>
            <person name="Magnuson J.K."/>
            <person name="Henrissat B."/>
            <person name="Mortensen U.H."/>
            <person name="Larsen T.O."/>
            <person name="Devries R.P."/>
            <person name="Grigoriev I.V."/>
            <person name="Machida M."/>
            <person name="Baker S.E."/>
            <person name="Andersen M.R."/>
        </authorList>
    </citation>
    <scope>NUCLEOTIDE SEQUENCE [LARGE SCALE GENOMIC DNA]</scope>
    <source>
        <strain evidence="3 4">IBT 18842</strain>
    </source>
</reference>
<dbReference type="GO" id="GO:0016614">
    <property type="term" value="F:oxidoreductase activity, acting on CH-OH group of donors"/>
    <property type="evidence" value="ECO:0007669"/>
    <property type="project" value="UniProtKB-ARBA"/>
</dbReference>
<protein>
    <recommendedName>
        <fullName evidence="5">NAD(P)-binding protein</fullName>
    </recommendedName>
</protein>
<dbReference type="Gene3D" id="3.40.50.720">
    <property type="entry name" value="NAD(P)-binding Rossmann-like Domain"/>
    <property type="match status" value="1"/>
</dbReference>
<evidence type="ECO:0000256" key="1">
    <source>
        <dbReference type="ARBA" id="ARBA00006484"/>
    </source>
</evidence>
<dbReference type="Proteomes" id="UP000325780">
    <property type="component" value="Unassembled WGS sequence"/>
</dbReference>
<accession>A0A5N6TER6</accession>
<name>A0A5N6TER6_ASPAV</name>
<organism evidence="3 4">
    <name type="scientific">Aspergillus avenaceus</name>
    <dbReference type="NCBI Taxonomy" id="36643"/>
    <lineage>
        <taxon>Eukaryota</taxon>
        <taxon>Fungi</taxon>
        <taxon>Dikarya</taxon>
        <taxon>Ascomycota</taxon>
        <taxon>Pezizomycotina</taxon>
        <taxon>Eurotiomycetes</taxon>
        <taxon>Eurotiomycetidae</taxon>
        <taxon>Eurotiales</taxon>
        <taxon>Aspergillaceae</taxon>
        <taxon>Aspergillus</taxon>
        <taxon>Aspergillus subgen. Circumdati</taxon>
    </lineage>
</organism>
<keyword evidence="2" id="KW-0560">Oxidoreductase</keyword>
<dbReference type="EMBL" id="ML742473">
    <property type="protein sequence ID" value="KAE8144619.1"/>
    <property type="molecule type" value="Genomic_DNA"/>
</dbReference>
<dbReference type="InterPro" id="IPR002347">
    <property type="entry name" value="SDR_fam"/>
</dbReference>
<dbReference type="OrthoDB" id="1393670at2759"/>
<proteinExistence type="inferred from homology"/>
<dbReference type="SUPFAM" id="SSF51735">
    <property type="entry name" value="NAD(P)-binding Rossmann-fold domains"/>
    <property type="match status" value="1"/>
</dbReference>
<evidence type="ECO:0000256" key="2">
    <source>
        <dbReference type="ARBA" id="ARBA00023002"/>
    </source>
</evidence>
<keyword evidence="4" id="KW-1185">Reference proteome</keyword>
<gene>
    <name evidence="3" type="ORF">BDV25DRAFT_134512</name>
</gene>
<dbReference type="Pfam" id="PF13561">
    <property type="entry name" value="adh_short_C2"/>
    <property type="match status" value="1"/>
</dbReference>
<evidence type="ECO:0000313" key="3">
    <source>
        <dbReference type="EMBL" id="KAE8144619.1"/>
    </source>
</evidence>
<evidence type="ECO:0000313" key="4">
    <source>
        <dbReference type="Proteomes" id="UP000325780"/>
    </source>
</evidence>
<evidence type="ECO:0008006" key="5">
    <source>
        <dbReference type="Google" id="ProtNLM"/>
    </source>
</evidence>
<comment type="similarity">
    <text evidence="1">Belongs to the short-chain dehydrogenases/reductases (SDR) family.</text>
</comment>
<sequence length="246" mass="26695">MTKFCYTFNCHSAKGYIGTGGDSGIGRAAAILFAMEGASSVIVCLPEEGNDAQDRKTKGRVEGAVRDCYSLAVDIRYRKGCQKVIDTAVDYFGGIDILVNNEGCQNMINDIGGLEDQWERTFDTNIYPFFYLSKHALSHMKSGSSIINCGSINAYVGRPDLLNYTATKEAIVAFNKRVYKRIASQSGSPLTPSTMTTSAMYQFSGVPMTRPGQPSEVATCFVFLESQDSSYISGQCLHPNGGAVND</sequence>